<dbReference type="SUPFAM" id="SSF74650">
    <property type="entry name" value="Galactose mutarotase-like"/>
    <property type="match status" value="1"/>
</dbReference>
<evidence type="ECO:0000256" key="7">
    <source>
        <dbReference type="ARBA" id="ARBA00022801"/>
    </source>
</evidence>
<dbReference type="Gene3D" id="3.20.20.80">
    <property type="entry name" value="Glycosidases"/>
    <property type="match status" value="2"/>
</dbReference>
<evidence type="ECO:0000256" key="9">
    <source>
        <dbReference type="ARBA" id="ARBA00023277"/>
    </source>
</evidence>
<dbReference type="PANTHER" id="PTHR22762:SF67">
    <property type="entry name" value="ALPHA_BETA-GLUCOSIDASE AGDC-RELATED"/>
    <property type="match status" value="1"/>
</dbReference>
<dbReference type="GO" id="GO:0071555">
    <property type="term" value="P:cell wall organization"/>
    <property type="evidence" value="ECO:0007669"/>
    <property type="project" value="UniProtKB-KW"/>
</dbReference>
<dbReference type="GO" id="GO:0008422">
    <property type="term" value="F:beta-glucosidase activity"/>
    <property type="evidence" value="ECO:0007669"/>
    <property type="project" value="UniProtKB-EC"/>
</dbReference>
<feature type="region of interest" description="Disordered" evidence="15">
    <location>
        <begin position="551"/>
        <end position="570"/>
    </location>
</feature>
<dbReference type="InterPro" id="IPR011013">
    <property type="entry name" value="Gal_mutarotase_sf_dom"/>
</dbReference>
<name>A0A2P4ZFJ8_9HYPO</name>
<feature type="domain" description="Glycosyl hydrolase family 31 C-terminal" evidence="18">
    <location>
        <begin position="767"/>
        <end position="854"/>
    </location>
</feature>
<evidence type="ECO:0000313" key="19">
    <source>
        <dbReference type="EMBL" id="PON23074.1"/>
    </source>
</evidence>
<keyword evidence="8" id="KW-0325">Glycoprotein</keyword>
<evidence type="ECO:0000256" key="12">
    <source>
        <dbReference type="ARBA" id="ARBA00023326"/>
    </source>
</evidence>
<dbReference type="Proteomes" id="UP000054821">
    <property type="component" value="Unassembled WGS sequence"/>
</dbReference>
<comment type="similarity">
    <text evidence="4 14">Belongs to the glycosyl hydrolase 31 family.</text>
</comment>
<evidence type="ECO:0000259" key="17">
    <source>
        <dbReference type="Pfam" id="PF13802"/>
    </source>
</evidence>
<comment type="subcellular location">
    <subcellularLocation>
        <location evidence="3">Secreted</location>
    </subcellularLocation>
</comment>
<protein>
    <submittedName>
        <fullName evidence="19">Glycosyl hydrolase family 31</fullName>
    </submittedName>
</protein>
<reference evidence="19 20" key="1">
    <citation type="journal article" date="2016" name="Genome Announc.">
        <title>Draft Whole-Genome Sequence of Trichoderma gamsii T6085, a Promising Biocontrol Agent of Fusarium Head Blight on Wheat.</title>
        <authorList>
            <person name="Baroncelli R."/>
            <person name="Zapparata A."/>
            <person name="Piaggeschi G."/>
            <person name="Sarrocco S."/>
            <person name="Vannacci G."/>
        </authorList>
    </citation>
    <scope>NUCLEOTIDE SEQUENCE [LARGE SCALE GENOMIC DNA]</scope>
    <source>
        <strain evidence="19 20">T6085</strain>
    </source>
</reference>
<comment type="function">
    <text evidence="13">Glucosidase involved in the degradation of cellulosic biomass. Has both alpha- and beta-glucosidase activity.</text>
</comment>
<accession>A0A2P4ZFJ8</accession>
<keyword evidence="20" id="KW-1185">Reference proteome</keyword>
<keyword evidence="5" id="KW-0964">Secreted</keyword>
<dbReference type="RefSeq" id="XP_018657506.2">
    <property type="nucleotide sequence ID" value="XM_018809238.2"/>
</dbReference>
<keyword evidence="6" id="KW-0732">Signal</keyword>
<comment type="caution">
    <text evidence="19">The sequence shown here is derived from an EMBL/GenBank/DDBJ whole genome shotgun (WGS) entry which is preliminary data.</text>
</comment>
<evidence type="ECO:0000256" key="8">
    <source>
        <dbReference type="ARBA" id="ARBA00023180"/>
    </source>
</evidence>
<dbReference type="Gene3D" id="2.60.40.1760">
    <property type="entry name" value="glycosyl hydrolase (family 31)"/>
    <property type="match status" value="1"/>
</dbReference>
<dbReference type="InterPro" id="IPR013780">
    <property type="entry name" value="Glyco_hydro_b"/>
</dbReference>
<dbReference type="Pfam" id="PF01055">
    <property type="entry name" value="Glyco_hydro_31_2nd"/>
    <property type="match status" value="1"/>
</dbReference>
<evidence type="ECO:0000256" key="1">
    <source>
        <dbReference type="ARBA" id="ARBA00000448"/>
    </source>
</evidence>
<feature type="domain" description="Glycoside hydrolase family 31 N-terminal" evidence="17">
    <location>
        <begin position="159"/>
        <end position="268"/>
    </location>
</feature>
<gene>
    <name evidence="19" type="ORF">TGAM01_v208079</name>
</gene>
<dbReference type="InterPro" id="IPR025887">
    <property type="entry name" value="Glyco_hydro_31_N_dom"/>
</dbReference>
<evidence type="ECO:0000256" key="15">
    <source>
        <dbReference type="SAM" id="MobiDB-lite"/>
    </source>
</evidence>
<evidence type="ECO:0000259" key="18">
    <source>
        <dbReference type="Pfam" id="PF21365"/>
    </source>
</evidence>
<feature type="domain" description="Glycoside hydrolase family 31 TIM barrel" evidence="16">
    <location>
        <begin position="316"/>
        <end position="759"/>
    </location>
</feature>
<dbReference type="InterPro" id="IPR000322">
    <property type="entry name" value="Glyco_hydro_31_TIM"/>
</dbReference>
<keyword evidence="9" id="KW-0119">Carbohydrate metabolism</keyword>
<evidence type="ECO:0000256" key="13">
    <source>
        <dbReference type="ARBA" id="ARBA00025512"/>
    </source>
</evidence>
<dbReference type="AlphaFoldDB" id="A0A2P4ZFJ8"/>
<dbReference type="SUPFAM" id="SSF51011">
    <property type="entry name" value="Glycosyl hydrolase domain"/>
    <property type="match status" value="1"/>
</dbReference>
<comment type="catalytic activity">
    <reaction evidence="1">
        <text>Hydrolysis of terminal, non-reducing beta-D-glucosyl residues with release of beta-D-glucose.</text>
        <dbReference type="EC" id="3.2.1.21"/>
    </reaction>
</comment>
<dbReference type="CDD" id="cd06602">
    <property type="entry name" value="GH31_MGAM_SI_GAA"/>
    <property type="match status" value="1"/>
</dbReference>
<evidence type="ECO:0000256" key="11">
    <source>
        <dbReference type="ARBA" id="ARBA00023316"/>
    </source>
</evidence>
<dbReference type="InterPro" id="IPR017853">
    <property type="entry name" value="GH"/>
</dbReference>
<comment type="catalytic activity">
    <reaction evidence="2">
        <text>Hydrolysis of terminal, non-reducing (1-&gt;4)-linked alpha-D-glucose residues with release of alpha-D-glucose.</text>
        <dbReference type="EC" id="3.2.1.20"/>
    </reaction>
</comment>
<dbReference type="Pfam" id="PF13802">
    <property type="entry name" value="Gal_mutarotas_2"/>
    <property type="match status" value="1"/>
</dbReference>
<evidence type="ECO:0000256" key="5">
    <source>
        <dbReference type="ARBA" id="ARBA00022525"/>
    </source>
</evidence>
<dbReference type="Gene3D" id="2.60.40.1180">
    <property type="entry name" value="Golgi alpha-mannosidase II"/>
    <property type="match status" value="2"/>
</dbReference>
<dbReference type="GO" id="GO:0004558">
    <property type="term" value="F:alpha-1,4-glucosidase activity"/>
    <property type="evidence" value="ECO:0007669"/>
    <property type="project" value="UniProtKB-EC"/>
</dbReference>
<keyword evidence="12" id="KW-0624">Polysaccharide degradation</keyword>
<evidence type="ECO:0000256" key="6">
    <source>
        <dbReference type="ARBA" id="ARBA00022729"/>
    </source>
</evidence>
<keyword evidence="11" id="KW-0961">Cell wall biogenesis/degradation</keyword>
<proteinExistence type="inferred from homology"/>
<dbReference type="CDD" id="cd14752">
    <property type="entry name" value="GH31_N"/>
    <property type="match status" value="1"/>
</dbReference>
<evidence type="ECO:0000256" key="2">
    <source>
        <dbReference type="ARBA" id="ARBA00001657"/>
    </source>
</evidence>
<evidence type="ECO:0000256" key="4">
    <source>
        <dbReference type="ARBA" id="ARBA00007806"/>
    </source>
</evidence>
<feature type="compositionally biased region" description="Low complexity" evidence="15">
    <location>
        <begin position="551"/>
        <end position="562"/>
    </location>
</feature>
<keyword evidence="10 14" id="KW-0326">Glycosidase</keyword>
<dbReference type="GeneID" id="29989321"/>
<evidence type="ECO:0000256" key="14">
    <source>
        <dbReference type="RuleBase" id="RU361185"/>
    </source>
</evidence>
<organism evidence="19 20">
    <name type="scientific">Trichoderma gamsii</name>
    <dbReference type="NCBI Taxonomy" id="398673"/>
    <lineage>
        <taxon>Eukaryota</taxon>
        <taxon>Fungi</taxon>
        <taxon>Dikarya</taxon>
        <taxon>Ascomycota</taxon>
        <taxon>Pezizomycotina</taxon>
        <taxon>Sordariomycetes</taxon>
        <taxon>Hypocreomycetidae</taxon>
        <taxon>Hypocreales</taxon>
        <taxon>Hypocreaceae</taxon>
        <taxon>Trichoderma</taxon>
    </lineage>
</organism>
<sequence>MFATRDTIQVHTGIYRYIYGIASITAIMPRLSPTLAITLAVVTVAMMVHWKAALFAGLTSAAAIFHRDGAATDALAACPGYNASNVRVTPTGVTADLTLAGAACNVYGTDLPNLILQVTYQTADRVHVLIQDKGNQVYQVPESVFPRPGGAIPSQLSNLKFSYTASPFSFNITRARTGEVIFNTSPASLVFESQYLRLRTSLPANPNLYGLGEHSDSLRLQTTNYIRTMWNQDSYGIPANSNLYGTHPFYLEHRSTGSHGVLFLNSNGMDIMINKDASGNQYLEYNTIGGVFDFYFVAGPTPVAAVQQYGEFAGFPTMQPYWGLGFHQCRYGYQDAFNVAEVVQNYSLANIPLETMWTDIDYMDRRRVFSVDPQRFPMPMMRELVDHLHANDQHYVVMVDPAVAYQDYPPANQGLEDNIFLLRQNGSVWIGVVWPGVTVFPDWFSANVTSYWNGQFQTFFNADTGLDIDALWIDMNEPSNFPCNFPCDDPYKAAIGYPPAPPAVRSPPRPLPGWPCDFQPGGCHSKRDDQSQMLQINAGSGVLPVDVKASASVSTTTTDNNSGNQKGLPGRDLLYPKYPIHNKAAYQVSWNSDKGGISNHTVNTDLIHQNGLAMYDTHNLYGTMMSSASRDAMEARRPGLRPMVITRSTFAGAGSKVGHWLGDNQSQWSFYTVSIRTMLAFTSLFQFGMVGSDVCGFGGNTNEELCARWASLGAFSTFYRNHNDLGNIGQEFYRWTSVANSARKAIDIRYRLLDYIYTAMYRHSTNGEPAVTPMFFKYPNDQATWALELQYFFGPGLIVAPVTAQGSTSVNVYLPDDIFYDWYTHAQIAGGATNHLITGVDTTSIPLFIRGGVIMPLRIKSTNTTTELRKQNFELLIPLDASGSATGELYLDDGESINQKAITHVTFTYKKGLFILGGTFDLRVPFVISKVTILGGSSAVLKPNFGASGNSKSFNVNLPLNGPTSIRIG</sequence>
<evidence type="ECO:0000313" key="20">
    <source>
        <dbReference type="Proteomes" id="UP000054821"/>
    </source>
</evidence>
<dbReference type="PANTHER" id="PTHR22762">
    <property type="entry name" value="ALPHA-GLUCOSIDASE"/>
    <property type="match status" value="1"/>
</dbReference>
<dbReference type="GO" id="GO:0005576">
    <property type="term" value="C:extracellular region"/>
    <property type="evidence" value="ECO:0007669"/>
    <property type="project" value="UniProtKB-SubCell"/>
</dbReference>
<evidence type="ECO:0000259" key="16">
    <source>
        <dbReference type="Pfam" id="PF01055"/>
    </source>
</evidence>
<dbReference type="EMBL" id="JPDN02000032">
    <property type="protein sequence ID" value="PON23074.1"/>
    <property type="molecule type" value="Genomic_DNA"/>
</dbReference>
<dbReference type="InterPro" id="IPR048395">
    <property type="entry name" value="Glyco_hydro_31_C"/>
</dbReference>
<dbReference type="GO" id="GO:0030246">
    <property type="term" value="F:carbohydrate binding"/>
    <property type="evidence" value="ECO:0007669"/>
    <property type="project" value="InterPro"/>
</dbReference>
<dbReference type="GO" id="GO:0000272">
    <property type="term" value="P:polysaccharide catabolic process"/>
    <property type="evidence" value="ECO:0007669"/>
    <property type="project" value="UniProtKB-KW"/>
</dbReference>
<dbReference type="Pfam" id="PF21365">
    <property type="entry name" value="Glyco_hydro_31_3rd"/>
    <property type="match status" value="1"/>
</dbReference>
<evidence type="ECO:0000256" key="10">
    <source>
        <dbReference type="ARBA" id="ARBA00023295"/>
    </source>
</evidence>
<dbReference type="STRING" id="398673.A0A2P4ZFJ8"/>
<evidence type="ECO:0000256" key="3">
    <source>
        <dbReference type="ARBA" id="ARBA00004613"/>
    </source>
</evidence>
<keyword evidence="7 14" id="KW-0378">Hydrolase</keyword>
<dbReference type="SUPFAM" id="SSF51445">
    <property type="entry name" value="(Trans)glycosidases"/>
    <property type="match status" value="1"/>
</dbReference>